<reference evidence="11 12" key="1">
    <citation type="journal article" date="2011" name="Proc. Natl. Acad. Sci. U.S.A.">
        <title>Evolutionary erosion of yeast sex chromosomes by mating-type switching accidents.</title>
        <authorList>
            <person name="Gordon J.L."/>
            <person name="Armisen D."/>
            <person name="Proux-Wera E."/>
            <person name="Oheigeartaigh S.S."/>
            <person name="Byrne K.P."/>
            <person name="Wolfe K.H."/>
        </authorList>
    </citation>
    <scope>NUCLEOTIDE SEQUENCE [LARGE SCALE GENOMIC DNA]</scope>
    <source>
        <strain evidence="12">ATCC MYA-139 / BCRC 22969 / CBS 8797 / CCRC 22969 / KCTC 17520 / NBRC 10181 / NCYC 3082</strain>
    </source>
</reference>
<dbReference type="InterPro" id="IPR011993">
    <property type="entry name" value="PH-like_dom_sf"/>
</dbReference>
<dbReference type="GeneID" id="34528379"/>
<keyword evidence="12" id="KW-1185">Reference proteome</keyword>
<dbReference type="Pfam" id="PF16016">
    <property type="entry name" value="VASt"/>
    <property type="match status" value="1"/>
</dbReference>
<accession>J7S3G8</accession>
<reference evidence="12" key="2">
    <citation type="submission" date="2012-08" db="EMBL/GenBank/DDBJ databases">
        <title>Genome sequence of Kazachstania naganishii.</title>
        <authorList>
            <person name="Gordon J.L."/>
            <person name="Armisen D."/>
            <person name="Proux-Wera E."/>
            <person name="OhEigeartaigh S.S."/>
            <person name="Byrne K.P."/>
            <person name="Wolfe K.H."/>
        </authorList>
    </citation>
    <scope>NUCLEOTIDE SEQUENCE [LARGE SCALE GENOMIC DNA]</scope>
    <source>
        <strain evidence="12">ATCC MYA-139 / BCRC 22969 / CBS 8797 / CCRC 22969 / KCTC 17520 / NBRC 10181 / NCYC 3082</strain>
    </source>
</reference>
<keyword evidence="3 7" id="KW-1133">Transmembrane helix</keyword>
<dbReference type="KEGG" id="kng:KNAG_0K02490"/>
<evidence type="ECO:0000259" key="10">
    <source>
        <dbReference type="PROSITE" id="PS51778"/>
    </source>
</evidence>
<feature type="transmembrane region" description="Helical" evidence="7">
    <location>
        <begin position="1075"/>
        <end position="1093"/>
    </location>
</feature>
<evidence type="ECO:0000256" key="4">
    <source>
        <dbReference type="ARBA" id="ARBA00023136"/>
    </source>
</evidence>
<keyword evidence="8" id="KW-0732">Signal</keyword>
<gene>
    <name evidence="11" type="primary">KNAG0K02490</name>
    <name evidence="11" type="ordered locus">KNAG_0K02490</name>
</gene>
<proteinExistence type="predicted"/>
<dbReference type="GO" id="GO:0032541">
    <property type="term" value="C:cortical endoplasmic reticulum"/>
    <property type="evidence" value="ECO:0007669"/>
    <property type="project" value="EnsemblFungi"/>
</dbReference>
<dbReference type="Proteomes" id="UP000006310">
    <property type="component" value="Chromosome 11"/>
</dbReference>
<comment type="subcellular location">
    <subcellularLocation>
        <location evidence="5">Endomembrane system</location>
        <topology evidence="5">Single-pass membrane protein</topology>
    </subcellularLocation>
    <subcellularLocation>
        <location evidence="1">Endoplasmic reticulum membrane</location>
    </subcellularLocation>
</comment>
<dbReference type="GO" id="GO:0032366">
    <property type="term" value="P:intracellular sterol transport"/>
    <property type="evidence" value="ECO:0007669"/>
    <property type="project" value="EnsemblFungi"/>
</dbReference>
<dbReference type="PROSITE" id="PS50003">
    <property type="entry name" value="PH_DOMAIN"/>
    <property type="match status" value="1"/>
</dbReference>
<feature type="signal peptide" evidence="8">
    <location>
        <begin position="1"/>
        <end position="19"/>
    </location>
</feature>
<dbReference type="eggNOG" id="ENOG502QU87">
    <property type="taxonomic scope" value="Eukaryota"/>
</dbReference>
<dbReference type="InterPro" id="IPR031968">
    <property type="entry name" value="VASt"/>
</dbReference>
<keyword evidence="2 7" id="KW-0812">Transmembrane</keyword>
<evidence type="ECO:0000256" key="1">
    <source>
        <dbReference type="ARBA" id="ARBA00004586"/>
    </source>
</evidence>
<sequence length="1264" mass="145034">MGWALLLLLLLVAVAVAVGGSWVPGMSKKEAQIQWVTVALNEAAIDSPSFRAYVNHYHTKVTRLEDWVQSYGQTVNSKYVETAKEFRAIKRGLLGSLLPPPDLLGGGLTANQTYAPLIVHRFNGDYEAFIKKVSSVVFMRDGTYSGFIQELMRDGVDPYEVKRKNFEYFQSKFDAALSQSQSLERDGENSSPRFLRDESAGLFDMWKHYLDASLGIVAAIAEIQLHLDRFLVQVTSQINAQNKFSLSNAEKEINLVPELDDYVSDYTSWINITSKTAGPMQDGLKQSQRYIYHQAMKEFEPSQDLAEYNLDKMNFAGSSTDCFAHVRQKKAGWLYMKSFVGSDNKEVWVRRWCFVDDLIFGMFLLSPAKTSVEETDKFGMGLIRAKYLPEVPQRFAFQLTIKGAGADKKSDLELVFQAENVESLKSWIQIFQKAKSKYLTLLEDNKVDVSYAAKRYPPRFLEFASSLTTVNDQLLTTYDSKATISLIEKVKKDFKTDSIDSLMEQKSFGFLLASTPLSTKLTPLALLSGVQRNKYEFYDAIQANIWGVNTINQNGGVSIKIGESNKRLKVADVYPSNYPDSLKALNIQFKTIFESINYEYAEGILQSIDELLLFRFSAIWAANRTQRIAAMFYVTEKYIYVYMSFLGFSHLSRRPIDSYSSVEYDTGVRNVIKLHTLDGLHLKFHVFFANYKMVASKLQYLIEARQGKTKKTTEEIITKFQEIAEVYQEQEGSDRKAFFNKESEIANTLGKTFWNINTSSKKLMDRCKNIRKNYTRTYTKCYPISSKGLMHILFGDQSKVFPDSLFFADRNSNYNTNWYWKKVEISKGTYQLVRSIQFNLNRTDNFLSDNAQELSTNQRIIRMIENRYYEVDQDPLVMKIPFCHPLKIAAKYVITEPADPESSANSKLHLSSNESVFHTNYKIEYLETKTPTFVETVVKNFIERLTYMEFNMIWRAVHYYLERIGTHSKTVKAMKLGGLIGVISNTEDAEKEPTEKDEDNETSGEPLEEWNSETRESDTNSEKMAAELSKDMEVSAAKDMEANMNQRATYDVTYSVSLLLKVLAKLIVSRIVRTFFIVLRLLIVGLSFVGTALSHINKTLLLGLLVSIIFNLFFSGRSTMNYWSVKKANSIFNDFVAGNQKSTMERALYIKDMDLLTDYLSNSDSNAAFKKFNEELSTSRGNQYGESRRQVAVRRNELLVELRILQNMEKEILHGDYRKFLIQEIEKCRKVHAEYPKVWVEDPVLKKYCDSCNEELQNLSSKLL</sequence>
<dbReference type="AlphaFoldDB" id="J7S3G8"/>
<dbReference type="OrthoDB" id="10070851at2759"/>
<evidence type="ECO:0000313" key="12">
    <source>
        <dbReference type="Proteomes" id="UP000006310"/>
    </source>
</evidence>
<evidence type="ECO:0000256" key="6">
    <source>
        <dbReference type="SAM" id="MobiDB-lite"/>
    </source>
</evidence>
<feature type="domain" description="VASt" evidence="10">
    <location>
        <begin position="773"/>
        <end position="965"/>
    </location>
</feature>
<dbReference type="Pfam" id="PF00169">
    <property type="entry name" value="PH"/>
    <property type="match status" value="1"/>
</dbReference>
<feature type="chain" id="PRO_5003796413" description="PH domain-containing protein" evidence="8">
    <location>
        <begin position="20"/>
        <end position="1264"/>
    </location>
</feature>
<feature type="compositionally biased region" description="Acidic residues" evidence="6">
    <location>
        <begin position="987"/>
        <end position="1011"/>
    </location>
</feature>
<evidence type="ECO:0000256" key="3">
    <source>
        <dbReference type="ARBA" id="ARBA00022989"/>
    </source>
</evidence>
<evidence type="ECO:0008006" key="13">
    <source>
        <dbReference type="Google" id="ProtNLM"/>
    </source>
</evidence>
<dbReference type="RefSeq" id="XP_022466857.1">
    <property type="nucleotide sequence ID" value="XM_022610575.1"/>
</dbReference>
<protein>
    <recommendedName>
        <fullName evidence="13">PH domain-containing protein</fullName>
    </recommendedName>
</protein>
<dbReference type="OMA" id="WSIAIAY"/>
<dbReference type="Gene3D" id="1.20.1270.60">
    <property type="entry name" value="Arfaptin homology (AH) domain/BAR domain"/>
    <property type="match status" value="1"/>
</dbReference>
<evidence type="ECO:0000313" key="11">
    <source>
        <dbReference type="EMBL" id="CCK72612.1"/>
    </source>
</evidence>
<feature type="transmembrane region" description="Helical" evidence="7">
    <location>
        <begin position="1099"/>
        <end position="1116"/>
    </location>
</feature>
<evidence type="ECO:0000259" key="9">
    <source>
        <dbReference type="PROSITE" id="PS50003"/>
    </source>
</evidence>
<feature type="compositionally biased region" description="Basic and acidic residues" evidence="6">
    <location>
        <begin position="1012"/>
        <end position="1023"/>
    </location>
</feature>
<name>J7S3G8_HUIN7</name>
<dbReference type="PROSITE" id="PS51778">
    <property type="entry name" value="VAST"/>
    <property type="match status" value="1"/>
</dbReference>
<feature type="domain" description="PH" evidence="9">
    <location>
        <begin position="327"/>
        <end position="436"/>
    </location>
</feature>
<dbReference type="SMART" id="SM00233">
    <property type="entry name" value="PH"/>
    <property type="match status" value="1"/>
</dbReference>
<dbReference type="STRING" id="1071383.J7S3G8"/>
<evidence type="ECO:0000256" key="2">
    <source>
        <dbReference type="ARBA" id="ARBA00022692"/>
    </source>
</evidence>
<dbReference type="Gene3D" id="2.30.29.30">
    <property type="entry name" value="Pleckstrin-homology domain (PH domain)/Phosphotyrosine-binding domain (PTB)"/>
    <property type="match status" value="1"/>
</dbReference>
<feature type="region of interest" description="Disordered" evidence="6">
    <location>
        <begin position="986"/>
        <end position="1023"/>
    </location>
</feature>
<evidence type="ECO:0000256" key="8">
    <source>
        <dbReference type="SAM" id="SignalP"/>
    </source>
</evidence>
<dbReference type="HOGENOM" id="CLU_001720_0_0_1"/>
<evidence type="ECO:0000256" key="7">
    <source>
        <dbReference type="SAM" id="Phobius"/>
    </source>
</evidence>
<dbReference type="GO" id="GO:0005739">
    <property type="term" value="C:mitochondrion"/>
    <property type="evidence" value="ECO:0007669"/>
    <property type="project" value="EnsemblFungi"/>
</dbReference>
<dbReference type="CDD" id="cd13280">
    <property type="entry name" value="PH_SIP3"/>
    <property type="match status" value="1"/>
</dbReference>
<evidence type="ECO:0000256" key="5">
    <source>
        <dbReference type="ARBA" id="ARBA00037847"/>
    </source>
</evidence>
<dbReference type="SUPFAM" id="SSF103657">
    <property type="entry name" value="BAR/IMD domain-like"/>
    <property type="match status" value="1"/>
</dbReference>
<dbReference type="EMBL" id="HE978324">
    <property type="protein sequence ID" value="CCK72612.1"/>
    <property type="molecule type" value="Genomic_DNA"/>
</dbReference>
<dbReference type="SUPFAM" id="SSF50729">
    <property type="entry name" value="PH domain-like"/>
    <property type="match status" value="1"/>
</dbReference>
<dbReference type="PANTHER" id="PTHR14248">
    <property type="entry name" value="CYCLIN Y, ISOFORM A"/>
    <property type="match status" value="1"/>
</dbReference>
<dbReference type="GO" id="GO:0005789">
    <property type="term" value="C:endoplasmic reticulum membrane"/>
    <property type="evidence" value="ECO:0007669"/>
    <property type="project" value="UniProtKB-SubCell"/>
</dbReference>
<organism evidence="11 12">
    <name type="scientific">Huiozyma naganishii (strain ATCC MYA-139 / BCRC 22969 / CBS 8797 / KCTC 17520 / NBRC 10181 / NCYC 3082 / Yp74L-3)</name>
    <name type="common">Yeast</name>
    <name type="synonym">Kazachstania naganishii</name>
    <dbReference type="NCBI Taxonomy" id="1071383"/>
    <lineage>
        <taxon>Eukaryota</taxon>
        <taxon>Fungi</taxon>
        <taxon>Dikarya</taxon>
        <taxon>Ascomycota</taxon>
        <taxon>Saccharomycotina</taxon>
        <taxon>Saccharomycetes</taxon>
        <taxon>Saccharomycetales</taxon>
        <taxon>Saccharomycetaceae</taxon>
        <taxon>Huiozyma</taxon>
    </lineage>
</organism>
<keyword evidence="4 7" id="KW-0472">Membrane</keyword>
<dbReference type="InterPro" id="IPR042067">
    <property type="entry name" value="Sip3_PH"/>
</dbReference>
<dbReference type="InterPro" id="IPR027267">
    <property type="entry name" value="AH/BAR_dom_sf"/>
</dbReference>
<dbReference type="InterPro" id="IPR001849">
    <property type="entry name" value="PH_domain"/>
</dbReference>